<feature type="signal peptide" evidence="5">
    <location>
        <begin position="1"/>
        <end position="23"/>
    </location>
</feature>
<dbReference type="GO" id="GO:0016985">
    <property type="term" value="F:mannan endo-1,4-beta-mannosidase activity"/>
    <property type="evidence" value="ECO:0007669"/>
    <property type="project" value="TreeGrafter"/>
</dbReference>
<evidence type="ECO:0000256" key="3">
    <source>
        <dbReference type="ARBA" id="ARBA00022801"/>
    </source>
</evidence>
<evidence type="ECO:0000256" key="5">
    <source>
        <dbReference type="SAM" id="SignalP"/>
    </source>
</evidence>
<dbReference type="SUPFAM" id="SSF51445">
    <property type="entry name" value="(Trans)glycosidases"/>
    <property type="match status" value="1"/>
</dbReference>
<keyword evidence="5" id="KW-0732">Signal</keyword>
<evidence type="ECO:0000256" key="4">
    <source>
        <dbReference type="ARBA" id="ARBA00023295"/>
    </source>
</evidence>
<gene>
    <name evidence="7" type="ORF">GO816_09520</name>
</gene>
<comment type="catalytic activity">
    <reaction evidence="1">
        <text>Random hydrolysis of (1-&gt;4)-beta-D-mannosidic linkages in mannans, galactomannans and glucomannans.</text>
        <dbReference type="EC" id="3.2.1.78"/>
    </reaction>
</comment>
<comment type="caution">
    <text evidence="7">The sequence shown here is derived from an EMBL/GenBank/DDBJ whole genome shotgun (WGS) entry which is preliminary data.</text>
</comment>
<dbReference type="InterPro" id="IPR017853">
    <property type="entry name" value="GH"/>
</dbReference>
<dbReference type="EC" id="3.2.1.78" evidence="2"/>
<organism evidence="7 8">
    <name type="scientific">Mucilaginibacter aquatilis</name>
    <dbReference type="NCBI Taxonomy" id="1517760"/>
    <lineage>
        <taxon>Bacteria</taxon>
        <taxon>Pseudomonadati</taxon>
        <taxon>Bacteroidota</taxon>
        <taxon>Sphingobacteriia</taxon>
        <taxon>Sphingobacteriales</taxon>
        <taxon>Sphingobacteriaceae</taxon>
        <taxon>Mucilaginibacter</taxon>
    </lineage>
</organism>
<evidence type="ECO:0000259" key="6">
    <source>
        <dbReference type="Pfam" id="PF26410"/>
    </source>
</evidence>
<keyword evidence="8" id="KW-1185">Reference proteome</keyword>
<evidence type="ECO:0000313" key="8">
    <source>
        <dbReference type="Proteomes" id="UP000434850"/>
    </source>
</evidence>
<evidence type="ECO:0000256" key="1">
    <source>
        <dbReference type="ARBA" id="ARBA00001678"/>
    </source>
</evidence>
<feature type="domain" description="Glycoside hydrolase family 5" evidence="6">
    <location>
        <begin position="24"/>
        <end position="431"/>
    </location>
</feature>
<evidence type="ECO:0000313" key="7">
    <source>
        <dbReference type="EMBL" id="MVN91359.1"/>
    </source>
</evidence>
<dbReference type="InterPro" id="IPR045053">
    <property type="entry name" value="MAN-like"/>
</dbReference>
<keyword evidence="3 7" id="KW-0378">Hydrolase</keyword>
<dbReference type="OrthoDB" id="9801493at2"/>
<sequence length="432" mass="49786">MTKFIKHLLAIFIFSFAVTSAKAQFIQVKEGRFVLNSKPYNYIGANYWYGGLLGGKGDTTKGKQRIRQELDFMKKNGITNLRILAGAEGQGIINGIERVNPALQPEKGVFDENVMKGLDFLLYEMGKRGIYAVIYLSNNWEWSGGFLQYLNWNGQLDISTLRKKPTWDEQRDYTSKFYKCEQCIEDYKKQVNYVITRVNTYTGKPYVNDKTIMAWELANEPRPMRPESIDYYTAWIKGVTEMIKAKDKNHLVTIGTEGSIGTENSDQLYEQIHASKNVDYLTIHIWPKNWKWFADNRIAEGMPYIIANTNKFINRNSPAAIHLKKPLVIEEFGLPRDNHSYEPTATTKYRDKYFQTIFELIAKSKLKGGVLAGCNFWAFGGVARPVKNQLFWKEGDDFMGDPPMEEQGLNTVFDSDQTTWMLIKKYANILSK</sequence>
<dbReference type="PANTHER" id="PTHR31451">
    <property type="match status" value="1"/>
</dbReference>
<name>A0A6I4ID39_9SPHI</name>
<accession>A0A6I4ID39</accession>
<evidence type="ECO:0000256" key="2">
    <source>
        <dbReference type="ARBA" id="ARBA00012706"/>
    </source>
</evidence>
<keyword evidence="4" id="KW-0326">Glycosidase</keyword>
<protein>
    <recommendedName>
        <fullName evidence="2">mannan endo-1,4-beta-mannosidase</fullName>
        <ecNumber evidence="2">3.2.1.78</ecNumber>
    </recommendedName>
</protein>
<dbReference type="Pfam" id="PF26410">
    <property type="entry name" value="GH5_mannosidase"/>
    <property type="match status" value="1"/>
</dbReference>
<dbReference type="Gene3D" id="3.20.20.80">
    <property type="entry name" value="Glycosidases"/>
    <property type="match status" value="1"/>
</dbReference>
<dbReference type="AlphaFoldDB" id="A0A6I4ID39"/>
<proteinExistence type="predicted"/>
<dbReference type="PANTHER" id="PTHR31451:SF40">
    <property type="entry name" value="GLYCOSIDE HYDROLASE FAMILY 5 DOMAIN-CONTAINING PROTEIN"/>
    <property type="match status" value="1"/>
</dbReference>
<reference evidence="7 8" key="1">
    <citation type="submission" date="2019-12" db="EMBL/GenBank/DDBJ databases">
        <title>Mucilaginibacter sp. HME9299 genome sequencing and assembly.</title>
        <authorList>
            <person name="Kang H."/>
            <person name="Kim H."/>
            <person name="Joh K."/>
        </authorList>
    </citation>
    <scope>NUCLEOTIDE SEQUENCE [LARGE SCALE GENOMIC DNA]</scope>
    <source>
        <strain evidence="7 8">HME9299</strain>
    </source>
</reference>
<dbReference type="RefSeq" id="WP_157541587.1">
    <property type="nucleotide sequence ID" value="NZ_WQLA01000003.1"/>
</dbReference>
<dbReference type="InterPro" id="IPR001547">
    <property type="entry name" value="Glyco_hydro_5"/>
</dbReference>
<dbReference type="EMBL" id="WQLA01000003">
    <property type="protein sequence ID" value="MVN91359.1"/>
    <property type="molecule type" value="Genomic_DNA"/>
</dbReference>
<dbReference type="Proteomes" id="UP000434850">
    <property type="component" value="Unassembled WGS sequence"/>
</dbReference>
<feature type="chain" id="PRO_5026254175" description="mannan endo-1,4-beta-mannosidase" evidence="5">
    <location>
        <begin position="24"/>
        <end position="432"/>
    </location>
</feature>